<keyword evidence="8" id="KW-0238">DNA-binding</keyword>
<dbReference type="Gene3D" id="2.40.50.140">
    <property type="entry name" value="Nucleic acid-binding proteins"/>
    <property type="match status" value="1"/>
</dbReference>
<dbReference type="GO" id="GO:0003677">
    <property type="term" value="F:DNA binding"/>
    <property type="evidence" value="ECO:0007669"/>
    <property type="project" value="UniProtKB-KW"/>
</dbReference>
<dbReference type="SUPFAM" id="SSF52540">
    <property type="entry name" value="P-loop containing nucleoside triphosphate hydrolases"/>
    <property type="match status" value="2"/>
</dbReference>
<keyword evidence="9 15" id="KW-0233">DNA recombination</keyword>
<name>A0A1L3JCA0_9SPHN</name>
<dbReference type="SUPFAM" id="SSF50249">
    <property type="entry name" value="Nucleic acid-binding proteins"/>
    <property type="match status" value="1"/>
</dbReference>
<dbReference type="GO" id="GO:0016887">
    <property type="term" value="F:ATP hydrolysis activity"/>
    <property type="evidence" value="ECO:0007669"/>
    <property type="project" value="RHEA"/>
</dbReference>
<dbReference type="NCBIfam" id="NF008165">
    <property type="entry name" value="PRK10917.1-3"/>
    <property type="match status" value="1"/>
</dbReference>
<dbReference type="PANTHER" id="PTHR47964">
    <property type="entry name" value="ATP-DEPENDENT DNA HELICASE HOMOLOG RECG, CHLOROPLASTIC"/>
    <property type="match status" value="1"/>
</dbReference>
<dbReference type="RefSeq" id="WP_072559405.1">
    <property type="nucleotide sequence ID" value="NZ_CP018154.1"/>
</dbReference>
<evidence type="ECO:0000256" key="8">
    <source>
        <dbReference type="ARBA" id="ARBA00023125"/>
    </source>
</evidence>
<dbReference type="NCBIfam" id="TIGR00643">
    <property type="entry name" value="recG"/>
    <property type="match status" value="1"/>
</dbReference>
<dbReference type="GO" id="GO:0043138">
    <property type="term" value="F:3'-5' DNA helicase activity"/>
    <property type="evidence" value="ECO:0007669"/>
    <property type="project" value="UniProtKB-EC"/>
</dbReference>
<dbReference type="Pfam" id="PF17191">
    <property type="entry name" value="RecG_wedge"/>
    <property type="match status" value="1"/>
</dbReference>
<keyword evidence="19" id="KW-1185">Reference proteome</keyword>
<dbReference type="Pfam" id="PF19833">
    <property type="entry name" value="RecG_dom3_C"/>
    <property type="match status" value="1"/>
</dbReference>
<evidence type="ECO:0000256" key="13">
    <source>
        <dbReference type="ARBA" id="ARBA00034808"/>
    </source>
</evidence>
<evidence type="ECO:0000256" key="4">
    <source>
        <dbReference type="ARBA" id="ARBA00022763"/>
    </source>
</evidence>
<dbReference type="EMBL" id="CP018154">
    <property type="protein sequence ID" value="APG62756.1"/>
    <property type="molecule type" value="Genomic_DNA"/>
</dbReference>
<dbReference type="NCBIfam" id="NF008164">
    <property type="entry name" value="PRK10917.1-2"/>
    <property type="match status" value="1"/>
</dbReference>
<evidence type="ECO:0000259" key="16">
    <source>
        <dbReference type="PROSITE" id="PS51192"/>
    </source>
</evidence>
<accession>A0A1L3JCA0</accession>
<dbReference type="InterPro" id="IPR045562">
    <property type="entry name" value="RecG_dom3_C"/>
</dbReference>
<dbReference type="InterPro" id="IPR047112">
    <property type="entry name" value="RecG/Mfd"/>
</dbReference>
<keyword evidence="3 15" id="KW-0547">Nucleotide-binding</keyword>
<evidence type="ECO:0000256" key="9">
    <source>
        <dbReference type="ARBA" id="ARBA00023172"/>
    </source>
</evidence>
<gene>
    <name evidence="18" type="ORF">LPB140_08095</name>
</gene>
<dbReference type="Gene3D" id="3.40.50.300">
    <property type="entry name" value="P-loop containing nucleotide triphosphate hydrolases"/>
    <property type="match status" value="2"/>
</dbReference>
<keyword evidence="10 15" id="KW-0234">DNA repair</keyword>
<sequence>MRPSILNPSFREIETIKGVGPGIKRALTALKLYRVKDIIYHFPNKWMYRHKIANLDEAQLGQIIILKIQITEHKSSSSQRSPTRIIGLDAAGNALSLIFFGRNGGYARKQFPLETQIYVSGKLEQYGDEWQIIHPEIRTENNDNNAEKDKIIIEPVYALSAGLTQHKMGNIVKQCNEDLPKFDEWIEPSLKNKFQWPNWHDAILSVHKGPDETARNRLAYDEIFSNQLALRLIRQSMDRRAAIKINRTGHLIDKLKLPFNLTNAQQRALSEIEENLQQSTPMLRLLQGDVGAGKTMVAVMTMLFGIENGHQCALLAPTEILARQHFATLSVMLGKIGVNVAILTSREKGKVRESTLMGLANGEIDILVGTHAIFQEKVIYKNLAIAIIDEQHRFGVAQRLMLSNKAVGTPHLLVMTATPIPRTLALASYGEMDVSVLDELPPGRTPVDTRIASSDRMDEIYAGLRRHIEEGKQGFWVCPLVEESELSHMTSAEERAASLRQVFGDKIGIVHGRMKGPEKEEVMRRFIDREFAILVATTVIEVGVDVPNASLMIIEHAENFGLAQLHQLRGRVGRGAEKSSCLLIRNPQISEIAKTRLKLMRSTNDGFIIAEEDLKQRGPGEILGTRQSGDSPFNIATAEQLSEYLPIANDDAKLLLQRDGGLKGPRGEAARILLYLMERDAGVELLRSG</sequence>
<evidence type="ECO:0000256" key="2">
    <source>
        <dbReference type="ARBA" id="ARBA00017846"/>
    </source>
</evidence>
<evidence type="ECO:0000256" key="11">
    <source>
        <dbReference type="ARBA" id="ARBA00023235"/>
    </source>
</evidence>
<evidence type="ECO:0000256" key="14">
    <source>
        <dbReference type="ARBA" id="ARBA00048988"/>
    </source>
</evidence>
<evidence type="ECO:0000313" key="19">
    <source>
        <dbReference type="Proteomes" id="UP000242561"/>
    </source>
</evidence>
<evidence type="ECO:0000259" key="17">
    <source>
        <dbReference type="PROSITE" id="PS51194"/>
    </source>
</evidence>
<dbReference type="SMART" id="SM00487">
    <property type="entry name" value="DEXDc"/>
    <property type="match status" value="1"/>
</dbReference>
<evidence type="ECO:0000256" key="10">
    <source>
        <dbReference type="ARBA" id="ARBA00023204"/>
    </source>
</evidence>
<proteinExistence type="inferred from homology"/>
<dbReference type="GO" id="GO:0006310">
    <property type="term" value="P:DNA recombination"/>
    <property type="evidence" value="ECO:0007669"/>
    <property type="project" value="UniProtKB-UniRule"/>
</dbReference>
<evidence type="ECO:0000256" key="7">
    <source>
        <dbReference type="ARBA" id="ARBA00022840"/>
    </source>
</evidence>
<evidence type="ECO:0000256" key="3">
    <source>
        <dbReference type="ARBA" id="ARBA00022741"/>
    </source>
</evidence>
<dbReference type="PROSITE" id="PS51192">
    <property type="entry name" value="HELICASE_ATP_BIND_1"/>
    <property type="match status" value="1"/>
</dbReference>
<dbReference type="InterPro" id="IPR014001">
    <property type="entry name" value="Helicase_ATP-bd"/>
</dbReference>
<dbReference type="InterPro" id="IPR012340">
    <property type="entry name" value="NA-bd_OB-fold"/>
</dbReference>
<dbReference type="OrthoDB" id="9804325at2"/>
<dbReference type="PANTHER" id="PTHR47964:SF1">
    <property type="entry name" value="ATP-DEPENDENT DNA HELICASE HOMOLOG RECG, CHLOROPLASTIC"/>
    <property type="match status" value="1"/>
</dbReference>
<dbReference type="NCBIfam" id="NF008168">
    <property type="entry name" value="PRK10917.2-2"/>
    <property type="match status" value="1"/>
</dbReference>
<dbReference type="InterPro" id="IPR033454">
    <property type="entry name" value="RecG_wedge"/>
</dbReference>
<dbReference type="InterPro" id="IPR027417">
    <property type="entry name" value="P-loop_NTPase"/>
</dbReference>
<feature type="domain" description="Helicase ATP-binding" evidence="16">
    <location>
        <begin position="275"/>
        <end position="437"/>
    </location>
</feature>
<keyword evidence="11" id="KW-0413">Isomerase</keyword>
<dbReference type="InterPro" id="IPR011545">
    <property type="entry name" value="DEAD/DEAH_box_helicase_dom"/>
</dbReference>
<dbReference type="CDD" id="cd17992">
    <property type="entry name" value="DEXHc_RecG"/>
    <property type="match status" value="1"/>
</dbReference>
<protein>
    <recommendedName>
        <fullName evidence="2 15">ATP-dependent DNA helicase RecG</fullName>
        <ecNumber evidence="13 15">5.6.2.4</ecNumber>
    </recommendedName>
</protein>
<dbReference type="InterPro" id="IPR004609">
    <property type="entry name" value="ATP-dep_DNA_helicase_RecG"/>
</dbReference>
<dbReference type="SMART" id="SM00490">
    <property type="entry name" value="HELICc"/>
    <property type="match status" value="1"/>
</dbReference>
<keyword evidence="7 15" id="KW-0067">ATP-binding</keyword>
<reference evidence="18 19" key="1">
    <citation type="submission" date="2016-11" db="EMBL/GenBank/DDBJ databases">
        <title>Sphingorhabdus sp. LPB0140, isolated from marine environment.</title>
        <authorList>
            <person name="Kim E."/>
            <person name="Yi H."/>
        </authorList>
    </citation>
    <scope>NUCLEOTIDE SEQUENCE [LARGE SCALE GENOMIC DNA]</scope>
    <source>
        <strain evidence="18 19">LPB0140</strain>
    </source>
</reference>
<dbReference type="CDD" id="cd04488">
    <property type="entry name" value="RecG_wedge_OBF"/>
    <property type="match status" value="1"/>
</dbReference>
<dbReference type="AlphaFoldDB" id="A0A1L3JCA0"/>
<feature type="domain" description="Helicase C-terminal" evidence="17">
    <location>
        <begin position="456"/>
        <end position="615"/>
    </location>
</feature>
<dbReference type="Proteomes" id="UP000242561">
    <property type="component" value="Chromosome"/>
</dbReference>
<evidence type="ECO:0000256" key="1">
    <source>
        <dbReference type="ARBA" id="ARBA00007504"/>
    </source>
</evidence>
<comment type="similarity">
    <text evidence="1 15">Belongs to the helicase family. RecG subfamily.</text>
</comment>
<evidence type="ECO:0000256" key="12">
    <source>
        <dbReference type="ARBA" id="ARBA00034617"/>
    </source>
</evidence>
<dbReference type="GO" id="GO:0005524">
    <property type="term" value="F:ATP binding"/>
    <property type="evidence" value="ECO:0007669"/>
    <property type="project" value="UniProtKB-KW"/>
</dbReference>
<keyword evidence="6 15" id="KW-0347">Helicase</keyword>
<dbReference type="STRING" id="1913578.LPB140_08095"/>
<dbReference type="EC" id="5.6.2.4" evidence="13 15"/>
<dbReference type="KEGG" id="sphl:LPB140_08095"/>
<evidence type="ECO:0000313" key="18">
    <source>
        <dbReference type="EMBL" id="APG62756.1"/>
    </source>
</evidence>
<comment type="catalytic activity">
    <reaction evidence="14 15">
        <text>ATP + H2O = ADP + phosphate + H(+)</text>
        <dbReference type="Rhea" id="RHEA:13065"/>
        <dbReference type="ChEBI" id="CHEBI:15377"/>
        <dbReference type="ChEBI" id="CHEBI:15378"/>
        <dbReference type="ChEBI" id="CHEBI:30616"/>
        <dbReference type="ChEBI" id="CHEBI:43474"/>
        <dbReference type="ChEBI" id="CHEBI:456216"/>
        <dbReference type="EC" id="5.6.2.4"/>
    </reaction>
</comment>
<keyword evidence="4 15" id="KW-0227">DNA damage</keyword>
<organism evidence="18 19">
    <name type="scientific">Sphingorhabdus lutea</name>
    <dbReference type="NCBI Taxonomy" id="1913578"/>
    <lineage>
        <taxon>Bacteria</taxon>
        <taxon>Pseudomonadati</taxon>
        <taxon>Pseudomonadota</taxon>
        <taxon>Alphaproteobacteria</taxon>
        <taxon>Sphingomonadales</taxon>
        <taxon>Sphingomonadaceae</taxon>
        <taxon>Sphingorhabdus</taxon>
    </lineage>
</organism>
<comment type="function">
    <text evidence="15">Plays a critical role in recombination and DNA repair. Helps process Holliday junction intermediates to mature products by catalyzing branch migration. Has replication fork regression activity, unwinds stalled or blocked replication forks to make a HJ that can be resolved. Has a DNA unwinding activity characteristic of a DNA helicase with 3'-5' polarity.</text>
</comment>
<keyword evidence="5 15" id="KW-0378">Hydrolase</keyword>
<dbReference type="InterPro" id="IPR001650">
    <property type="entry name" value="Helicase_C-like"/>
</dbReference>
<evidence type="ECO:0000256" key="6">
    <source>
        <dbReference type="ARBA" id="ARBA00022806"/>
    </source>
</evidence>
<dbReference type="PROSITE" id="PS51194">
    <property type="entry name" value="HELICASE_CTER"/>
    <property type="match status" value="1"/>
</dbReference>
<dbReference type="Pfam" id="PF00270">
    <property type="entry name" value="DEAD"/>
    <property type="match status" value="1"/>
</dbReference>
<evidence type="ECO:0000256" key="15">
    <source>
        <dbReference type="RuleBase" id="RU363016"/>
    </source>
</evidence>
<comment type="catalytic activity">
    <reaction evidence="12 15">
        <text>Couples ATP hydrolysis with the unwinding of duplex DNA by translocating in the 3'-5' direction.</text>
        <dbReference type="EC" id="5.6.2.4"/>
    </reaction>
</comment>
<dbReference type="GO" id="GO:0006281">
    <property type="term" value="P:DNA repair"/>
    <property type="evidence" value="ECO:0007669"/>
    <property type="project" value="UniProtKB-UniRule"/>
</dbReference>
<dbReference type="Pfam" id="PF00271">
    <property type="entry name" value="Helicase_C"/>
    <property type="match status" value="1"/>
</dbReference>
<evidence type="ECO:0000256" key="5">
    <source>
        <dbReference type="ARBA" id="ARBA00022801"/>
    </source>
</evidence>